<organism evidence="1 2">
    <name type="scientific">Dendroctonus ponderosae</name>
    <name type="common">Mountain pine beetle</name>
    <dbReference type="NCBI Taxonomy" id="77166"/>
    <lineage>
        <taxon>Eukaryota</taxon>
        <taxon>Metazoa</taxon>
        <taxon>Ecdysozoa</taxon>
        <taxon>Arthropoda</taxon>
        <taxon>Hexapoda</taxon>
        <taxon>Insecta</taxon>
        <taxon>Pterygota</taxon>
        <taxon>Neoptera</taxon>
        <taxon>Endopterygota</taxon>
        <taxon>Coleoptera</taxon>
        <taxon>Polyphaga</taxon>
        <taxon>Cucujiformia</taxon>
        <taxon>Curculionidae</taxon>
        <taxon>Scolytinae</taxon>
        <taxon>Dendroctonus</taxon>
    </lineage>
</organism>
<dbReference type="AlphaFoldDB" id="U4UZ27"/>
<protein>
    <submittedName>
        <fullName evidence="1">Uncharacterized protein</fullName>
    </submittedName>
</protein>
<proteinExistence type="predicted"/>
<reference evidence="1 2" key="1">
    <citation type="journal article" date="2013" name="Genome Biol.">
        <title>Draft genome of the mountain pine beetle, Dendroctonus ponderosae Hopkins, a major forest pest.</title>
        <authorList>
            <person name="Keeling C.I."/>
            <person name="Yuen M.M."/>
            <person name="Liao N.Y."/>
            <person name="Docking T.R."/>
            <person name="Chan S.K."/>
            <person name="Taylor G.A."/>
            <person name="Palmquist D.L."/>
            <person name="Jackman S.D."/>
            <person name="Nguyen A."/>
            <person name="Li M."/>
            <person name="Henderson H."/>
            <person name="Janes J.K."/>
            <person name="Zhao Y."/>
            <person name="Pandoh P."/>
            <person name="Moore R."/>
            <person name="Sperling F.A."/>
            <person name="Huber D.P."/>
            <person name="Birol I."/>
            <person name="Jones S.J."/>
            <person name="Bohlmann J."/>
        </authorList>
    </citation>
    <scope>NUCLEOTIDE SEQUENCE</scope>
</reference>
<name>U4UZ27_DENPD</name>
<dbReference type="Proteomes" id="UP000030742">
    <property type="component" value="Unassembled WGS sequence"/>
</dbReference>
<sequence>MFTNIEYADMLLVMGECHRLEILDDWLQELKYKVDDQEVLGFRT</sequence>
<accession>U4UZ27</accession>
<dbReference type="EMBL" id="KI207318">
    <property type="protein sequence ID" value="ERL95656.1"/>
    <property type="molecule type" value="Genomic_DNA"/>
</dbReference>
<evidence type="ECO:0000313" key="2">
    <source>
        <dbReference type="Proteomes" id="UP000030742"/>
    </source>
</evidence>
<evidence type="ECO:0000313" key="1">
    <source>
        <dbReference type="EMBL" id="ERL95656.1"/>
    </source>
</evidence>
<gene>
    <name evidence="1" type="ORF">D910_00081</name>
</gene>